<gene>
    <name evidence="1" type="ORF">BCR38DRAFT_416735</name>
</gene>
<dbReference type="PANTHER" id="PTHR42060:SF1">
    <property type="entry name" value="NHL REPEAT-CONTAINING PROTEIN"/>
    <property type="match status" value="1"/>
</dbReference>
<reference evidence="1 2" key="1">
    <citation type="submission" date="2016-07" db="EMBL/GenBank/DDBJ databases">
        <title>Pervasive Adenine N6-methylation of Active Genes in Fungi.</title>
        <authorList>
            <consortium name="DOE Joint Genome Institute"/>
            <person name="Mondo S.J."/>
            <person name="Dannebaum R.O."/>
            <person name="Kuo R.C."/>
            <person name="Labutti K."/>
            <person name="Haridas S."/>
            <person name="Kuo A."/>
            <person name="Salamov A."/>
            <person name="Ahrendt S.R."/>
            <person name="Lipzen A."/>
            <person name="Sullivan W."/>
            <person name="Andreopoulos W.B."/>
            <person name="Clum A."/>
            <person name="Lindquist E."/>
            <person name="Daum C."/>
            <person name="Ramamoorthy G.K."/>
            <person name="Gryganskyi A."/>
            <person name="Culley D."/>
            <person name="Magnuson J.K."/>
            <person name="James T.Y."/>
            <person name="O'Malley M.A."/>
            <person name="Stajich J.E."/>
            <person name="Spatafora J.W."/>
            <person name="Visel A."/>
            <person name="Grigoriev I.V."/>
        </authorList>
    </citation>
    <scope>NUCLEOTIDE SEQUENCE [LARGE SCALE GENOMIC DNA]</scope>
    <source>
        <strain evidence="1 2">CBS 129021</strain>
    </source>
</reference>
<dbReference type="SUPFAM" id="SSF63829">
    <property type="entry name" value="Calcium-dependent phosphotriesterase"/>
    <property type="match status" value="1"/>
</dbReference>
<dbReference type="InterPro" id="IPR011042">
    <property type="entry name" value="6-blade_b-propeller_TolB-like"/>
</dbReference>
<evidence type="ECO:0008006" key="3">
    <source>
        <dbReference type="Google" id="ProtNLM"/>
    </source>
</evidence>
<dbReference type="InParanoid" id="A0A1Y2EKP6"/>
<name>A0A1Y2EKP6_9PEZI</name>
<evidence type="ECO:0000313" key="2">
    <source>
        <dbReference type="Proteomes" id="UP000193689"/>
    </source>
</evidence>
<keyword evidence="2" id="KW-1185">Reference proteome</keyword>
<dbReference type="EMBL" id="MCFJ01000001">
    <property type="protein sequence ID" value="ORY71415.1"/>
    <property type="molecule type" value="Genomic_DNA"/>
</dbReference>
<dbReference type="GeneID" id="63775335"/>
<dbReference type="InterPro" id="IPR052998">
    <property type="entry name" value="Hetero-Diels-Alderase-like"/>
</dbReference>
<accession>A0A1Y2EKP6</accession>
<proteinExistence type="predicted"/>
<evidence type="ECO:0000313" key="1">
    <source>
        <dbReference type="EMBL" id="ORY71415.1"/>
    </source>
</evidence>
<protein>
    <recommendedName>
        <fullName evidence="3">Six-bladed beta-propeller-like protein</fullName>
    </recommendedName>
</protein>
<dbReference type="Gene3D" id="2.120.10.30">
    <property type="entry name" value="TolB, C-terminal domain"/>
    <property type="match status" value="1"/>
</dbReference>
<dbReference type="PANTHER" id="PTHR42060">
    <property type="entry name" value="NHL REPEAT-CONTAINING PROTEIN-RELATED"/>
    <property type="match status" value="1"/>
</dbReference>
<sequence>MILETSLVTQLPSDGWFEGFAGLTDGHILVTRIDQPELYKLDAEDPDAEPQLLYTFSSTDASGLVHLCPIPGHDNDFLVLSGNVDLISVKAENYIVWRVTLGTNSDPPTVTQVAHLPDAGLALGLVAVSQHMLLVCDSAKHCIYRVHLQTGKCSVLVTDQSFQAASAEDFFGINRVCVVGSYLWFTNSSRGILGRVPVELDEAVEDCIQTTGAVEILTDDLPHCDGLAVTPDEKTAYTACMTDGRLWRVDIGSDRQASTSVVMENLVNPTAVEFVHTHGISKLYVVCSGEIQLGWRNSDNSSASWSEFADINNSVTVTVTTVVENVKPA</sequence>
<dbReference type="AlphaFoldDB" id="A0A1Y2EKP6"/>
<dbReference type="Proteomes" id="UP000193689">
    <property type="component" value="Unassembled WGS sequence"/>
</dbReference>
<comment type="caution">
    <text evidence="1">The sequence shown here is derived from an EMBL/GenBank/DDBJ whole genome shotgun (WGS) entry which is preliminary data.</text>
</comment>
<dbReference type="OrthoDB" id="5233393at2759"/>
<dbReference type="RefSeq" id="XP_040721007.1">
    <property type="nucleotide sequence ID" value="XM_040859123.1"/>
</dbReference>
<organism evidence="1 2">
    <name type="scientific">Pseudomassariella vexata</name>
    <dbReference type="NCBI Taxonomy" id="1141098"/>
    <lineage>
        <taxon>Eukaryota</taxon>
        <taxon>Fungi</taxon>
        <taxon>Dikarya</taxon>
        <taxon>Ascomycota</taxon>
        <taxon>Pezizomycotina</taxon>
        <taxon>Sordariomycetes</taxon>
        <taxon>Xylariomycetidae</taxon>
        <taxon>Amphisphaeriales</taxon>
        <taxon>Pseudomassariaceae</taxon>
        <taxon>Pseudomassariella</taxon>
    </lineage>
</organism>